<organism evidence="1 2">
    <name type="scientific">Mucilaginibacter xinganensis</name>
    <dbReference type="NCBI Taxonomy" id="1234841"/>
    <lineage>
        <taxon>Bacteria</taxon>
        <taxon>Pseudomonadati</taxon>
        <taxon>Bacteroidota</taxon>
        <taxon>Sphingobacteriia</taxon>
        <taxon>Sphingobacteriales</taxon>
        <taxon>Sphingobacteriaceae</taxon>
        <taxon>Mucilaginibacter</taxon>
    </lineage>
</organism>
<reference evidence="1 2" key="1">
    <citation type="submission" date="2017-08" db="EMBL/GenBank/DDBJ databases">
        <title>Complete genome sequence of Mucilaginibacter sp. strain BJC16-A31.</title>
        <authorList>
            <consortium name="Henan University of Science and Technology"/>
            <person name="You X."/>
        </authorList>
    </citation>
    <scope>NUCLEOTIDE SEQUENCE [LARGE SCALE GENOMIC DNA]</scope>
    <source>
        <strain evidence="1 2">BJC16-A31</strain>
    </source>
</reference>
<dbReference type="AlphaFoldDB" id="A0A223NQL0"/>
<dbReference type="KEGG" id="muc:MuYL_0045"/>
<evidence type="ECO:0000313" key="2">
    <source>
        <dbReference type="Proteomes" id="UP000215002"/>
    </source>
</evidence>
<dbReference type="Gene3D" id="3.90.180.10">
    <property type="entry name" value="Medium-chain alcohol dehydrogenases, catalytic domain"/>
    <property type="match status" value="1"/>
</dbReference>
<gene>
    <name evidence="1" type="ORF">MuYL_0045</name>
</gene>
<protein>
    <submittedName>
        <fullName evidence="1">Alcohol dehydrogenase</fullName>
    </submittedName>
</protein>
<sequence>MLTNATTYEPEKLISHHFKLLEILQAYKVFGNAAQEKAIKVIIEP</sequence>
<proteinExistence type="predicted"/>
<dbReference type="Proteomes" id="UP000215002">
    <property type="component" value="Chromosome"/>
</dbReference>
<evidence type="ECO:0000313" key="1">
    <source>
        <dbReference type="EMBL" id="ASU31948.1"/>
    </source>
</evidence>
<accession>A0A223NQL0</accession>
<dbReference type="EMBL" id="CP022743">
    <property type="protein sequence ID" value="ASU31948.1"/>
    <property type="molecule type" value="Genomic_DNA"/>
</dbReference>
<name>A0A223NQL0_9SPHI</name>
<keyword evidence="2" id="KW-1185">Reference proteome</keyword>